<sequence length="513" mass="58947">VSYLSSQSQDEFIKLLGEHVQQTIIDRLHNTPFYSIMIDSTPDSSHREIYTIVVRYTNDFNVEERLITAIELSSKVGLDISNMIFDVLGQFNISMDKLITQCYDNANNMSGVNKGIQAYINNKLSREIIFIPCCAHSSNLAVKYACDCGTEFISLFNLLQEIYNYFTASSKRHYILRKKLESSEFGLLVKHLADTRWTANFESLHAVDVSYEQIVESLFTISEEITDKDTAHQAKCLKQKLLSFETMLLLFFMVNVTRVTHALTVHLQGKQVDIITAIDIISTTLKLIQNMRNDDVTMINMIQVNVDMEFQKLHRPRQQSRRIDNNPRTAVTLTRDQYYIKLMRQVLDQLFSVYNDYLITITNKLRYFHNLSPHRIKQFSFNDAEQLCSIIPGFSSPSLVLMEFELLRSAISACTTIDQVIAHLKTVGHACPRASLVYNFLVTLPVSVASNERSFSKMKIIKNDLRNALKNEKFTHLILCAAEYDILSTADLDKMAAEWGQMKNRRVKVTCDK</sequence>
<feature type="non-terminal residue" evidence="3">
    <location>
        <position position="1"/>
    </location>
</feature>
<feature type="domain" description="DUF4371" evidence="2">
    <location>
        <begin position="7"/>
        <end position="112"/>
    </location>
</feature>
<dbReference type="Pfam" id="PF14291">
    <property type="entry name" value="DUF4371"/>
    <property type="match status" value="1"/>
</dbReference>
<dbReference type="InterPro" id="IPR008906">
    <property type="entry name" value="HATC_C_dom"/>
</dbReference>
<dbReference type="PANTHER" id="PTHR45749">
    <property type="match status" value="1"/>
</dbReference>
<feature type="domain" description="HAT C-terminal dimerisation" evidence="1">
    <location>
        <begin position="421"/>
        <end position="475"/>
    </location>
</feature>
<dbReference type="PANTHER" id="PTHR45749:SF23">
    <property type="entry name" value="ZINC FINGER MYM-TYPE PROTEIN 1-LIKE"/>
    <property type="match status" value="1"/>
</dbReference>
<dbReference type="SUPFAM" id="SSF53098">
    <property type="entry name" value="Ribonuclease H-like"/>
    <property type="match status" value="1"/>
</dbReference>
<evidence type="ECO:0000313" key="3">
    <source>
        <dbReference type="EMBL" id="CAF4076892.1"/>
    </source>
</evidence>
<dbReference type="EMBL" id="CAJOBD010007048">
    <property type="protein sequence ID" value="CAF4076892.1"/>
    <property type="molecule type" value="Genomic_DNA"/>
</dbReference>
<proteinExistence type="predicted"/>
<evidence type="ECO:0000259" key="1">
    <source>
        <dbReference type="Pfam" id="PF05699"/>
    </source>
</evidence>
<evidence type="ECO:0000259" key="2">
    <source>
        <dbReference type="Pfam" id="PF14291"/>
    </source>
</evidence>
<dbReference type="GO" id="GO:0046983">
    <property type="term" value="F:protein dimerization activity"/>
    <property type="evidence" value="ECO:0007669"/>
    <property type="project" value="InterPro"/>
</dbReference>
<dbReference type="Proteomes" id="UP000663836">
    <property type="component" value="Unassembled WGS sequence"/>
</dbReference>
<dbReference type="InterPro" id="IPR025398">
    <property type="entry name" value="DUF4371"/>
</dbReference>
<dbReference type="Pfam" id="PF05699">
    <property type="entry name" value="Dimer_Tnp_hAT"/>
    <property type="match status" value="1"/>
</dbReference>
<dbReference type="AlphaFoldDB" id="A0A819T7D3"/>
<gene>
    <name evidence="3" type="ORF">JBS370_LOCUS30472</name>
</gene>
<organism evidence="3 4">
    <name type="scientific">Rotaria sordida</name>
    <dbReference type="NCBI Taxonomy" id="392033"/>
    <lineage>
        <taxon>Eukaryota</taxon>
        <taxon>Metazoa</taxon>
        <taxon>Spiralia</taxon>
        <taxon>Gnathifera</taxon>
        <taxon>Rotifera</taxon>
        <taxon>Eurotatoria</taxon>
        <taxon>Bdelloidea</taxon>
        <taxon>Philodinida</taxon>
        <taxon>Philodinidae</taxon>
        <taxon>Rotaria</taxon>
    </lineage>
</organism>
<name>A0A819T7D3_9BILA</name>
<dbReference type="InterPro" id="IPR012337">
    <property type="entry name" value="RNaseH-like_sf"/>
</dbReference>
<protein>
    <recommendedName>
        <fullName evidence="5">Zinc finger MYM-type protein 1</fullName>
    </recommendedName>
</protein>
<comment type="caution">
    <text evidence="3">The sequence shown here is derived from an EMBL/GenBank/DDBJ whole genome shotgun (WGS) entry which is preliminary data.</text>
</comment>
<evidence type="ECO:0008006" key="5">
    <source>
        <dbReference type="Google" id="ProtNLM"/>
    </source>
</evidence>
<accession>A0A819T7D3</accession>
<reference evidence="3" key="1">
    <citation type="submission" date="2021-02" db="EMBL/GenBank/DDBJ databases">
        <authorList>
            <person name="Nowell W R."/>
        </authorList>
    </citation>
    <scope>NUCLEOTIDE SEQUENCE</scope>
</reference>
<evidence type="ECO:0000313" key="4">
    <source>
        <dbReference type="Proteomes" id="UP000663836"/>
    </source>
</evidence>